<organism evidence="1 2">
    <name type="scientific">Entomophthora muscae</name>
    <dbReference type="NCBI Taxonomy" id="34485"/>
    <lineage>
        <taxon>Eukaryota</taxon>
        <taxon>Fungi</taxon>
        <taxon>Fungi incertae sedis</taxon>
        <taxon>Zoopagomycota</taxon>
        <taxon>Entomophthoromycotina</taxon>
        <taxon>Entomophthoromycetes</taxon>
        <taxon>Entomophthorales</taxon>
        <taxon>Entomophthoraceae</taxon>
        <taxon>Entomophthora</taxon>
    </lineage>
</organism>
<proteinExistence type="predicted"/>
<dbReference type="EMBL" id="QTSX02006752">
    <property type="protein sequence ID" value="KAJ9052189.1"/>
    <property type="molecule type" value="Genomic_DNA"/>
</dbReference>
<accession>A0ACC2RQ51</accession>
<gene>
    <name evidence="1" type="ORF">DSO57_1036720</name>
</gene>
<reference evidence="1" key="1">
    <citation type="submission" date="2022-04" db="EMBL/GenBank/DDBJ databases">
        <title>Genome of the entomopathogenic fungus Entomophthora muscae.</title>
        <authorList>
            <person name="Elya C."/>
            <person name="Lovett B.R."/>
            <person name="Lee E."/>
            <person name="Macias A.M."/>
            <person name="Hajek A.E."/>
            <person name="De Bivort B.L."/>
            <person name="Kasson M.T."/>
            <person name="De Fine Licht H.H."/>
            <person name="Stajich J.E."/>
        </authorList>
    </citation>
    <scope>NUCLEOTIDE SEQUENCE</scope>
    <source>
        <strain evidence="1">Berkeley</strain>
    </source>
</reference>
<evidence type="ECO:0000313" key="1">
    <source>
        <dbReference type="EMBL" id="KAJ9052189.1"/>
    </source>
</evidence>
<evidence type="ECO:0000313" key="2">
    <source>
        <dbReference type="Proteomes" id="UP001165960"/>
    </source>
</evidence>
<keyword evidence="2" id="KW-1185">Reference proteome</keyword>
<sequence length="70" mass="7831">MDDLSVWHEKFFSVGYRDGVNSFFIRQVYLGAGFLVQQADAEIRSVGVQVNRWRGSGTTSSQGFLLNLTA</sequence>
<comment type="caution">
    <text evidence="1">The sequence shown here is derived from an EMBL/GenBank/DDBJ whole genome shotgun (WGS) entry which is preliminary data.</text>
</comment>
<dbReference type="Proteomes" id="UP001165960">
    <property type="component" value="Unassembled WGS sequence"/>
</dbReference>
<protein>
    <submittedName>
        <fullName evidence="1">Uncharacterized protein</fullName>
    </submittedName>
</protein>
<name>A0ACC2RQ51_9FUNG</name>